<name>A0A4Y3R170_STRCI</name>
<comment type="similarity">
    <text evidence="1">Belongs to the universal stress protein A family.</text>
</comment>
<evidence type="ECO:0000313" key="3">
    <source>
        <dbReference type="EMBL" id="GEB50513.1"/>
    </source>
</evidence>
<dbReference type="AlphaFoldDB" id="A0A4Y3R170"/>
<dbReference type="Proteomes" id="UP000319210">
    <property type="component" value="Unassembled WGS sequence"/>
</dbReference>
<accession>A0A4Y3R170</accession>
<dbReference type="PANTHER" id="PTHR46553:SF3">
    <property type="entry name" value="ADENINE NUCLEOTIDE ALPHA HYDROLASES-LIKE SUPERFAMILY PROTEIN"/>
    <property type="match status" value="1"/>
</dbReference>
<keyword evidence="4" id="KW-1185">Reference proteome</keyword>
<gene>
    <name evidence="3" type="ORF">SCA03_30640</name>
</gene>
<dbReference type="Pfam" id="PF00582">
    <property type="entry name" value="Usp"/>
    <property type="match status" value="2"/>
</dbReference>
<dbReference type="PRINTS" id="PR01438">
    <property type="entry name" value="UNVRSLSTRESS"/>
</dbReference>
<evidence type="ECO:0000313" key="4">
    <source>
        <dbReference type="Proteomes" id="UP000319210"/>
    </source>
</evidence>
<dbReference type="InterPro" id="IPR006016">
    <property type="entry name" value="UspA"/>
</dbReference>
<dbReference type="InterPro" id="IPR006015">
    <property type="entry name" value="Universal_stress_UspA"/>
</dbReference>
<feature type="domain" description="UspA" evidence="2">
    <location>
        <begin position="152"/>
        <end position="291"/>
    </location>
</feature>
<evidence type="ECO:0000256" key="1">
    <source>
        <dbReference type="ARBA" id="ARBA00008791"/>
    </source>
</evidence>
<dbReference type="PANTHER" id="PTHR46553">
    <property type="entry name" value="ADENINE NUCLEOTIDE ALPHA HYDROLASES-LIKE SUPERFAMILY PROTEIN"/>
    <property type="match status" value="1"/>
</dbReference>
<reference evidence="3 4" key="1">
    <citation type="submission" date="2019-06" db="EMBL/GenBank/DDBJ databases">
        <title>Whole genome shotgun sequence of Streptomyces cacaoi subsp. cacaoi NBRC 12748.</title>
        <authorList>
            <person name="Hosoyama A."/>
            <person name="Uohara A."/>
            <person name="Ohji S."/>
            <person name="Ichikawa N."/>
        </authorList>
    </citation>
    <scope>NUCLEOTIDE SEQUENCE [LARGE SCALE GENOMIC DNA]</scope>
    <source>
        <strain evidence="3 4">NBRC 12748</strain>
    </source>
</reference>
<proteinExistence type="inferred from homology"/>
<evidence type="ECO:0000259" key="2">
    <source>
        <dbReference type="Pfam" id="PF00582"/>
    </source>
</evidence>
<dbReference type="SUPFAM" id="SSF52402">
    <property type="entry name" value="Adenine nucleotide alpha hydrolases-like"/>
    <property type="match status" value="2"/>
</dbReference>
<dbReference type="Gene3D" id="3.40.50.620">
    <property type="entry name" value="HUPs"/>
    <property type="match status" value="2"/>
</dbReference>
<organism evidence="3 4">
    <name type="scientific">Streptomyces cacaoi</name>
    <dbReference type="NCBI Taxonomy" id="1898"/>
    <lineage>
        <taxon>Bacteria</taxon>
        <taxon>Bacillati</taxon>
        <taxon>Actinomycetota</taxon>
        <taxon>Actinomycetes</taxon>
        <taxon>Kitasatosporales</taxon>
        <taxon>Streptomycetaceae</taxon>
        <taxon>Streptomyces</taxon>
    </lineage>
</organism>
<dbReference type="EMBL" id="BJMM01000013">
    <property type="protein sequence ID" value="GEB50513.1"/>
    <property type="molecule type" value="Genomic_DNA"/>
</dbReference>
<dbReference type="InterPro" id="IPR014729">
    <property type="entry name" value="Rossmann-like_a/b/a_fold"/>
</dbReference>
<feature type="domain" description="UspA" evidence="2">
    <location>
        <begin position="6"/>
        <end position="143"/>
    </location>
</feature>
<sequence length="303" mass="31194">MDVSATVVVGVDGSPSSFDAVVVAAREAVLRGSALRIVHAFSRQLTKVPLGPSGVAQPEGVLDNEAQQTAEEAAARARLAQPGLEVTAAVVAGSPLSVLTDASQGAALVVVGTRGLGGVTGLLVGSVAVHLAAHAACPLLVARGRPAASGPLLLGVDGSDVGDAAVGWAFAEASLRGAELVALHAWNNWTGPVAVGPGVQMPPVYDLDTLRAEAERTLEAALAPWREQYPEVRVVPQLIQEYTRQALIEASEEAQLLVVGARGRGGFAGLLLGSVSQAILHHAACPVAVVRREQEPEHRYELE</sequence>
<protein>
    <submittedName>
        <fullName evidence="3">Universal stress protein</fullName>
    </submittedName>
</protein>
<comment type="caution">
    <text evidence="3">The sequence shown here is derived from an EMBL/GenBank/DDBJ whole genome shotgun (WGS) entry which is preliminary data.</text>
</comment>